<evidence type="ECO:0008006" key="4">
    <source>
        <dbReference type="Google" id="ProtNLM"/>
    </source>
</evidence>
<gene>
    <name evidence="2" type="ORF">ACFSB2_08950</name>
</gene>
<comment type="caution">
    <text evidence="2">The sequence shown here is derived from an EMBL/GenBank/DDBJ whole genome shotgun (WGS) entry which is preliminary data.</text>
</comment>
<feature type="transmembrane region" description="Helical" evidence="1">
    <location>
        <begin position="7"/>
        <end position="27"/>
    </location>
</feature>
<dbReference type="Proteomes" id="UP001597079">
    <property type="component" value="Unassembled WGS sequence"/>
</dbReference>
<protein>
    <recommendedName>
        <fullName evidence="4">Carboxypeptidase regulatory-like domain-containing protein</fullName>
    </recommendedName>
</protein>
<reference evidence="3" key="1">
    <citation type="journal article" date="2019" name="Int. J. Syst. Evol. Microbiol.">
        <title>The Global Catalogue of Microorganisms (GCM) 10K type strain sequencing project: providing services to taxonomists for standard genome sequencing and annotation.</title>
        <authorList>
            <consortium name="The Broad Institute Genomics Platform"/>
            <consortium name="The Broad Institute Genome Sequencing Center for Infectious Disease"/>
            <person name="Wu L."/>
            <person name="Ma J."/>
        </authorList>
    </citation>
    <scope>NUCLEOTIDE SEQUENCE [LARGE SCALE GENOMIC DNA]</scope>
    <source>
        <strain evidence="3">CGMCC 1.12286</strain>
    </source>
</reference>
<evidence type="ECO:0000256" key="1">
    <source>
        <dbReference type="SAM" id="Phobius"/>
    </source>
</evidence>
<keyword evidence="1" id="KW-0812">Transmembrane</keyword>
<name>A0ABW4JG19_9BACL</name>
<dbReference type="RefSeq" id="WP_377942694.1">
    <property type="nucleotide sequence ID" value="NZ_JBHUCX010000021.1"/>
</dbReference>
<evidence type="ECO:0000313" key="3">
    <source>
        <dbReference type="Proteomes" id="UP001597079"/>
    </source>
</evidence>
<organism evidence="2 3">
    <name type="scientific">Alicyclobacillus fodiniaquatilis</name>
    <dbReference type="NCBI Taxonomy" id="1661150"/>
    <lineage>
        <taxon>Bacteria</taxon>
        <taxon>Bacillati</taxon>
        <taxon>Bacillota</taxon>
        <taxon>Bacilli</taxon>
        <taxon>Bacillales</taxon>
        <taxon>Alicyclobacillaceae</taxon>
        <taxon>Alicyclobacillus</taxon>
    </lineage>
</organism>
<sequence length="461" mass="48715">MERETRMLLWTIFGIGVLTVAAIPAAWGSLNHQTATGVVSNHNMAQVLWGQSQNSSPYVEQWSQDTGVPIIPGAVTPHITSVTWDTSAWIPQLIISGYGFGNSPTTKDGQLSLVDTTRDWSAADNAISGVQPTIRKWSNEEIAVSGFSGGYGQADIAHWSDGLGAWVFAPGDDLQITVVNPQTGNRQTTSSTFPANAPIPKISMNAVQPMMVGRSQSIAGQVSFDGQALANQSVAVSVSGGSLGGTAFTDNPSEHVVDTDAQGDFSIPYTAMDTAGLVTVTLQADGHTAHESIQVYDPVPMLQVSTTSPYIDQNVQLTATCNDVPSGFQLAILKYSSSSEQVLGQSPNSTLTTSDTEHVVGVVSYVAAVLDKSGHIVTKSAVVQVSWQDPYTVTLVATADQTDNTVTLTATSNEPLNGHTMEIINKTTGQVVVSMTRGTTLTTRITALANQTQDYVAVIEP</sequence>
<dbReference type="Gene3D" id="2.60.40.10">
    <property type="entry name" value="Immunoglobulins"/>
    <property type="match status" value="1"/>
</dbReference>
<proteinExistence type="predicted"/>
<keyword evidence="1" id="KW-0472">Membrane</keyword>
<dbReference type="EMBL" id="JBHUCX010000021">
    <property type="protein sequence ID" value="MFD1674824.1"/>
    <property type="molecule type" value="Genomic_DNA"/>
</dbReference>
<evidence type="ECO:0000313" key="2">
    <source>
        <dbReference type="EMBL" id="MFD1674824.1"/>
    </source>
</evidence>
<dbReference type="InterPro" id="IPR013783">
    <property type="entry name" value="Ig-like_fold"/>
</dbReference>
<keyword evidence="3" id="KW-1185">Reference proteome</keyword>
<accession>A0ABW4JG19</accession>
<keyword evidence="1" id="KW-1133">Transmembrane helix</keyword>